<accession>A0A1G7SCC0</accession>
<name>A0A1G7SCC0_9BACT</name>
<keyword evidence="1" id="KW-0732">Signal</keyword>
<proteinExistence type="predicted"/>
<dbReference type="RefSeq" id="WP_143010054.1">
    <property type="nucleotide sequence ID" value="NZ_CP091792.1"/>
</dbReference>
<dbReference type="STRING" id="645274.SAMN04487901_101269"/>
<sequence length="419" mass="49713">MKRKMMTLLAAATMMTTASAQQTERIDRHQILTLYGNAEKTDSLYNFWNTYVQVHPKDEVAWRNLFEVSEKKVFRWVSTTKDWKGGEDYRKQLNVVGRMEKAIPGTYTFYYSAYEGSYLPEEVEKEAKQYNMTTFYMHHDAYADSAIAALPADALAGDYERWIQHLIPKCDTVRMDQLLKRCYESGQFPEETLQYHFNELQGMETGGVYCGAHEGDIIGKLILQRVLGVHQDKILYDENASMDPEYVKAVFGHIGIAFDKAWYWEGYEDQMEKQRTIMRYIFDHSKRPVYLSAHNMQGYVLGYGLPDELKARLYNEGLTIRYSTKPYDNMAVKRRNIEQRYRLEYLRMPFHPKMKDTQLFSFSANAYAMNYMRLLHDQLPYYKKHNRERYQWLHGIFTDIIDRLEKENFDVDEFKGYLK</sequence>
<feature type="signal peptide" evidence="1">
    <location>
        <begin position="1"/>
        <end position="20"/>
    </location>
</feature>
<evidence type="ECO:0000313" key="3">
    <source>
        <dbReference type="Proteomes" id="UP000198779"/>
    </source>
</evidence>
<keyword evidence="3" id="KW-1185">Reference proteome</keyword>
<gene>
    <name evidence="2" type="ORF">SAMN04487901_101269</name>
</gene>
<dbReference type="EMBL" id="FNCQ01000001">
    <property type="protein sequence ID" value="SDG20697.1"/>
    <property type="molecule type" value="Genomic_DNA"/>
</dbReference>
<evidence type="ECO:0000313" key="2">
    <source>
        <dbReference type="EMBL" id="SDG20697.1"/>
    </source>
</evidence>
<feature type="chain" id="PRO_5011534813" evidence="1">
    <location>
        <begin position="21"/>
        <end position="419"/>
    </location>
</feature>
<evidence type="ECO:0000256" key="1">
    <source>
        <dbReference type="SAM" id="SignalP"/>
    </source>
</evidence>
<reference evidence="3" key="1">
    <citation type="submission" date="2016-10" db="EMBL/GenBank/DDBJ databases">
        <authorList>
            <person name="Varghese N."/>
            <person name="Submissions S."/>
        </authorList>
    </citation>
    <scope>NUCLEOTIDE SEQUENCE [LARGE SCALE GENOMIC DNA]</scope>
    <source>
        <strain evidence="3">BP1-148</strain>
    </source>
</reference>
<protein>
    <submittedName>
        <fullName evidence="2">Uncharacterized protein</fullName>
    </submittedName>
</protein>
<dbReference type="Proteomes" id="UP000198779">
    <property type="component" value="Unassembled WGS sequence"/>
</dbReference>
<dbReference type="AlphaFoldDB" id="A0A1G7SCC0"/>
<organism evidence="2 3">
    <name type="scientific">Prevotella communis</name>
    <dbReference type="NCBI Taxonomy" id="2913614"/>
    <lineage>
        <taxon>Bacteria</taxon>
        <taxon>Pseudomonadati</taxon>
        <taxon>Bacteroidota</taxon>
        <taxon>Bacteroidia</taxon>
        <taxon>Bacteroidales</taxon>
        <taxon>Prevotellaceae</taxon>
        <taxon>Prevotella</taxon>
    </lineage>
</organism>